<sequence length="199" mass="22738">MPERSRRRRRPSKRLCSTPWRPDTHRICFRHRSKGYRSHRHPGTPTRPTVSGRFRLLLRLGQVCNIGAPPPYLYCTDTDTACMHHLFFLLATLLACCTVISGMLLFCILVDTSQPTPFVLLWRGWHVSHYHHKELKEFCKAGPTASPAQLPPVRSTTRPPTTTLDKPSTLLTRAKTEPCRRRVVAMSSPCRRRVSTAGQ</sequence>
<feature type="compositionally biased region" description="Low complexity" evidence="1">
    <location>
        <begin position="151"/>
        <end position="163"/>
    </location>
</feature>
<evidence type="ECO:0000256" key="1">
    <source>
        <dbReference type="SAM" id="MobiDB-lite"/>
    </source>
</evidence>
<keyword evidence="2" id="KW-1133">Transmembrane helix</keyword>
<evidence type="ECO:0000313" key="3">
    <source>
        <dbReference type="EMBL" id="KLT39911.1"/>
    </source>
</evidence>
<dbReference type="EMBL" id="KQ087245">
    <property type="protein sequence ID" value="KLT39911.1"/>
    <property type="molecule type" value="Genomic_DNA"/>
</dbReference>
<proteinExistence type="predicted"/>
<evidence type="ECO:0000313" key="4">
    <source>
        <dbReference type="Proteomes" id="UP000053611"/>
    </source>
</evidence>
<dbReference type="GeneID" id="28980303"/>
<keyword evidence="2" id="KW-0472">Membrane</keyword>
<name>A0A0J0XFS5_9TREE</name>
<protein>
    <submittedName>
        <fullName evidence="3">Uncharacterized protein</fullName>
    </submittedName>
</protein>
<evidence type="ECO:0000256" key="2">
    <source>
        <dbReference type="SAM" id="Phobius"/>
    </source>
</evidence>
<accession>A0A0J0XFS5</accession>
<keyword evidence="4" id="KW-1185">Reference proteome</keyword>
<dbReference type="AlphaFoldDB" id="A0A0J0XFS5"/>
<feature type="transmembrane region" description="Helical" evidence="2">
    <location>
        <begin position="86"/>
        <end position="110"/>
    </location>
</feature>
<dbReference type="Proteomes" id="UP000053611">
    <property type="component" value="Unassembled WGS sequence"/>
</dbReference>
<organism evidence="3 4">
    <name type="scientific">Cutaneotrichosporon oleaginosum</name>
    <dbReference type="NCBI Taxonomy" id="879819"/>
    <lineage>
        <taxon>Eukaryota</taxon>
        <taxon>Fungi</taxon>
        <taxon>Dikarya</taxon>
        <taxon>Basidiomycota</taxon>
        <taxon>Agaricomycotina</taxon>
        <taxon>Tremellomycetes</taxon>
        <taxon>Trichosporonales</taxon>
        <taxon>Trichosporonaceae</taxon>
        <taxon>Cutaneotrichosporon</taxon>
    </lineage>
</organism>
<keyword evidence="2" id="KW-0812">Transmembrane</keyword>
<feature type="region of interest" description="Disordered" evidence="1">
    <location>
        <begin position="142"/>
        <end position="170"/>
    </location>
</feature>
<dbReference type="RefSeq" id="XP_018276402.1">
    <property type="nucleotide sequence ID" value="XM_018419700.1"/>
</dbReference>
<reference evidence="3 4" key="1">
    <citation type="submission" date="2015-03" db="EMBL/GenBank/DDBJ databases">
        <title>Genomics and transcriptomics of the oil-accumulating basidiomycete yeast T. oleaginosus allow insights into substrate utilization and the diverse evolutionary trajectories of mating systems in fungi.</title>
        <authorList>
            <consortium name="DOE Joint Genome Institute"/>
            <person name="Kourist R."/>
            <person name="Kracht O."/>
            <person name="Bracharz F."/>
            <person name="Lipzen A."/>
            <person name="Nolan M."/>
            <person name="Ohm R."/>
            <person name="Grigoriev I."/>
            <person name="Sun S."/>
            <person name="Heitman J."/>
            <person name="Bruck T."/>
            <person name="Nowrousian M."/>
        </authorList>
    </citation>
    <scope>NUCLEOTIDE SEQUENCE [LARGE SCALE GENOMIC DNA]</scope>
    <source>
        <strain evidence="3 4">IBC0246</strain>
    </source>
</reference>
<gene>
    <name evidence="3" type="ORF">CC85DRAFT_167209</name>
</gene>